<keyword evidence="4" id="KW-1185">Reference proteome</keyword>
<feature type="compositionally biased region" description="Polar residues" evidence="1">
    <location>
        <begin position="237"/>
        <end position="270"/>
    </location>
</feature>
<feature type="region of interest" description="Disordered" evidence="1">
    <location>
        <begin position="98"/>
        <end position="121"/>
    </location>
</feature>
<sequence>MASNRRSDSGGRLRGLIPFRKRKPERAPIATSGLAVRPPWWRMAVKRMVAGLWPGFRAGQSAEYGQAESSGPQVSVARKPLLARREPLVSKTSVLRPRKTTARGDRPTAITGPRSGIAGRSEALTPPMTVTAPKDSVAPLSHTSAAHLLVGGRASVVVQQDEAEYATDDVNAAAEPEVVVRRESARTPVVLPPVAAPVSLSPPPALTVQRSTSTQAAKSGKTRHSGQSGRSRPRGQVQRSTATNQSVTGEALTSQALTSQPVGQTTSLYPSMSVVGPRGPQETLAASSLIESSTEDEPKSPEQRWREAVASVPLESPRPFPTSMRPLVAQLAGSAERVSYTTGPATRRALTEVGALGATTGTVVHLAQQPGTDMGVLAHELTHARSPISRPRFMLHAPTGSMDSDERHARSVGDAFTDTVSASPTMTSGLPPMKVRRLFGSNMMDGLTNQATGALGGLGGQATNAVSGLANQATSAIGSGASDVSGQLGSAASGLSDRFSSAANDFGSSLANQAGAVSAGLVDQLPVGGGSGIAQVARTAVENAVREATATTVAEAHNAVGQVSQAAQGMVGQAQGMASGLVDSAGGQVNQWVNGAVSQAQGAVQGVGDQASQAVAGAENAAAGAVNGAMNQAAGAMGLGPGSAPQISGQDLDRIAEALEERLLRQLERRGGRYAGVF</sequence>
<feature type="region of interest" description="Disordered" evidence="1">
    <location>
        <begin position="1"/>
        <end position="24"/>
    </location>
</feature>
<dbReference type="RefSeq" id="WP_132122944.1">
    <property type="nucleotide sequence ID" value="NZ_SLWS01000008.1"/>
</dbReference>
<evidence type="ECO:0000259" key="2">
    <source>
        <dbReference type="Pfam" id="PF13699"/>
    </source>
</evidence>
<protein>
    <submittedName>
        <fullName evidence="3">Uncharacterized protein DUF4157</fullName>
    </submittedName>
</protein>
<dbReference type="EMBL" id="SLWS01000008">
    <property type="protein sequence ID" value="TCO55200.1"/>
    <property type="molecule type" value="Genomic_DNA"/>
</dbReference>
<proteinExistence type="predicted"/>
<accession>A0A4V2S6C3</accession>
<name>A0A4V2S6C3_9PSEU</name>
<feature type="compositionally biased region" description="Basic and acidic residues" evidence="1">
    <location>
        <begin position="1"/>
        <end position="11"/>
    </location>
</feature>
<dbReference type="Pfam" id="PF13699">
    <property type="entry name" value="eCIS_core"/>
    <property type="match status" value="1"/>
</dbReference>
<dbReference type="Proteomes" id="UP000295680">
    <property type="component" value="Unassembled WGS sequence"/>
</dbReference>
<dbReference type="OrthoDB" id="3406123at2"/>
<reference evidence="3 4" key="1">
    <citation type="submission" date="2019-03" db="EMBL/GenBank/DDBJ databases">
        <title>Genomic Encyclopedia of Type Strains, Phase IV (KMG-IV): sequencing the most valuable type-strain genomes for metagenomic binning, comparative biology and taxonomic classification.</title>
        <authorList>
            <person name="Goeker M."/>
        </authorList>
    </citation>
    <scope>NUCLEOTIDE SEQUENCE [LARGE SCALE GENOMIC DNA]</scope>
    <source>
        <strain evidence="3 4">DSM 45934</strain>
    </source>
</reference>
<feature type="compositionally biased region" description="Pro residues" evidence="1">
    <location>
        <begin position="194"/>
        <end position="205"/>
    </location>
</feature>
<evidence type="ECO:0000313" key="4">
    <source>
        <dbReference type="Proteomes" id="UP000295680"/>
    </source>
</evidence>
<organism evidence="3 4">
    <name type="scientific">Actinocrispum wychmicini</name>
    <dbReference type="NCBI Taxonomy" id="1213861"/>
    <lineage>
        <taxon>Bacteria</taxon>
        <taxon>Bacillati</taxon>
        <taxon>Actinomycetota</taxon>
        <taxon>Actinomycetes</taxon>
        <taxon>Pseudonocardiales</taxon>
        <taxon>Pseudonocardiaceae</taxon>
        <taxon>Actinocrispum</taxon>
    </lineage>
</organism>
<feature type="domain" description="eCIS core" evidence="2">
    <location>
        <begin position="333"/>
        <end position="384"/>
    </location>
</feature>
<dbReference type="AlphaFoldDB" id="A0A4V2S6C3"/>
<gene>
    <name evidence="3" type="ORF">EV192_108490</name>
</gene>
<evidence type="ECO:0000256" key="1">
    <source>
        <dbReference type="SAM" id="MobiDB-lite"/>
    </source>
</evidence>
<dbReference type="InterPro" id="IPR025295">
    <property type="entry name" value="eCIS_core_dom"/>
</dbReference>
<evidence type="ECO:0000313" key="3">
    <source>
        <dbReference type="EMBL" id="TCO55200.1"/>
    </source>
</evidence>
<comment type="caution">
    <text evidence="3">The sequence shown here is derived from an EMBL/GenBank/DDBJ whole genome shotgun (WGS) entry which is preliminary data.</text>
</comment>
<feature type="region of interest" description="Disordered" evidence="1">
    <location>
        <begin position="194"/>
        <end position="280"/>
    </location>
</feature>